<dbReference type="EMBL" id="QJNS01000158">
    <property type="protein sequence ID" value="RYO84597.1"/>
    <property type="molecule type" value="Genomic_DNA"/>
</dbReference>
<feature type="compositionally biased region" description="Polar residues" evidence="2">
    <location>
        <begin position="636"/>
        <end position="649"/>
    </location>
</feature>
<dbReference type="Proteomes" id="UP000294003">
    <property type="component" value="Unassembled WGS sequence"/>
</dbReference>
<reference evidence="3 4" key="1">
    <citation type="submission" date="2018-06" db="EMBL/GenBank/DDBJ databases">
        <title>Complete Genomes of Monosporascus.</title>
        <authorList>
            <person name="Robinson A.J."/>
            <person name="Natvig D.O."/>
        </authorList>
    </citation>
    <scope>NUCLEOTIDE SEQUENCE [LARGE SCALE GENOMIC DNA]</scope>
    <source>
        <strain evidence="3 4">CBS 609.92</strain>
    </source>
</reference>
<feature type="coiled-coil region" evidence="1">
    <location>
        <begin position="286"/>
        <end position="313"/>
    </location>
</feature>
<sequence length="674" mass="75561">MAKSAEQQQQRQKQQQEPQQHDGERLPSGLELGNPISAMSVNNGSVTTGRSFKLDRQGWSSSDYASSSSNDVEEYTGRIPPSLPLLTLSTTGTKRIGRRIAATISLVDSSLNNSNAAPGSRSVGRSCPGPESQQRVASTANKTNSSVTRQDGTSPLSSRSSGQVRRPGSYQQTSSGSPSSPTPSHIRGAAGGSETGGAETKDPAHSVCGTDTLADTEMKHERLLEQYAKLRRKRTETWEIFGWLRNERIKLQDLRERRVSTGRAFMAAAQSILPDNPGLVPLFKQMQDAQLFYDQAEHRLEELIDQFEDGQLELGLEERRFYDEAARPDSVPSSPSESSTEDSTSRLTLKGISGDRPEDIHPLFEELLEAFKDLQLAKESLTDLQMKRKALEWKLIPSDNVDLRQDFGGFERTKAFMARHGNFKLMSEEEIDFLQEYDDLQKQAILDIELYSNKARDLRKDCLDRGLMPRNTPFREEGFGFDPFFRDDIHLGDLPPSFDRNHPRTLAHGAFSVLLSNPVHLLEAFPLTPQQSLKMATSLPPTFPARQKFIDDATRECGIYSLVGDANPEDKGDYINRWLLHKLRSSALEAEILYATFRVRLKIRDMTRWQQDVLKFWTLDQAANLPVAQFQGVSETPNSAFNDSGTDQPKPTRHLSDPGQLNFVGSWDVDQDWP</sequence>
<organism evidence="3 4">
    <name type="scientific">Monosporascus cannonballus</name>
    <dbReference type="NCBI Taxonomy" id="155416"/>
    <lineage>
        <taxon>Eukaryota</taxon>
        <taxon>Fungi</taxon>
        <taxon>Dikarya</taxon>
        <taxon>Ascomycota</taxon>
        <taxon>Pezizomycotina</taxon>
        <taxon>Sordariomycetes</taxon>
        <taxon>Xylariomycetidae</taxon>
        <taxon>Xylariales</taxon>
        <taxon>Xylariales incertae sedis</taxon>
        <taxon>Monosporascus</taxon>
    </lineage>
</organism>
<name>A0ABY0H4H4_9PEZI</name>
<keyword evidence="4" id="KW-1185">Reference proteome</keyword>
<feature type="region of interest" description="Disordered" evidence="2">
    <location>
        <begin position="110"/>
        <end position="212"/>
    </location>
</feature>
<protein>
    <submittedName>
        <fullName evidence="3">Uncharacterized protein</fullName>
    </submittedName>
</protein>
<feature type="compositionally biased region" description="Low complexity" evidence="2">
    <location>
        <begin position="7"/>
        <end position="18"/>
    </location>
</feature>
<evidence type="ECO:0000313" key="4">
    <source>
        <dbReference type="Proteomes" id="UP000294003"/>
    </source>
</evidence>
<evidence type="ECO:0000256" key="2">
    <source>
        <dbReference type="SAM" id="MobiDB-lite"/>
    </source>
</evidence>
<feature type="compositionally biased region" description="Low complexity" evidence="2">
    <location>
        <begin position="60"/>
        <end position="69"/>
    </location>
</feature>
<comment type="caution">
    <text evidence="3">The sequence shown here is derived from an EMBL/GenBank/DDBJ whole genome shotgun (WGS) entry which is preliminary data.</text>
</comment>
<feature type="compositionally biased region" description="Polar residues" evidence="2">
    <location>
        <begin position="37"/>
        <end position="50"/>
    </location>
</feature>
<feature type="compositionally biased region" description="Polar residues" evidence="2">
    <location>
        <begin position="131"/>
        <end position="163"/>
    </location>
</feature>
<gene>
    <name evidence="3" type="ORF">DL762_005587</name>
</gene>
<feature type="region of interest" description="Disordered" evidence="2">
    <location>
        <begin position="636"/>
        <end position="661"/>
    </location>
</feature>
<evidence type="ECO:0000313" key="3">
    <source>
        <dbReference type="EMBL" id="RYO84597.1"/>
    </source>
</evidence>
<proteinExistence type="predicted"/>
<keyword evidence="1" id="KW-0175">Coiled coil</keyword>
<accession>A0ABY0H4H4</accession>
<feature type="compositionally biased region" description="Low complexity" evidence="2">
    <location>
        <begin position="329"/>
        <end position="342"/>
    </location>
</feature>
<evidence type="ECO:0000256" key="1">
    <source>
        <dbReference type="SAM" id="Coils"/>
    </source>
</evidence>
<feature type="compositionally biased region" description="Low complexity" evidence="2">
    <location>
        <begin position="167"/>
        <end position="184"/>
    </location>
</feature>
<feature type="region of interest" description="Disordered" evidence="2">
    <location>
        <begin position="325"/>
        <end position="354"/>
    </location>
</feature>
<feature type="region of interest" description="Disordered" evidence="2">
    <location>
        <begin position="1"/>
        <end position="88"/>
    </location>
</feature>